<protein>
    <submittedName>
        <fullName evidence="3">Uncharacterized protein</fullName>
    </submittedName>
</protein>
<feature type="chain" id="PRO_5039238514" evidence="2">
    <location>
        <begin position="23"/>
        <end position="465"/>
    </location>
</feature>
<accession>A0A9D4E2D5</accession>
<reference evidence="3" key="2">
    <citation type="submission" date="2020-11" db="EMBL/GenBank/DDBJ databases">
        <authorList>
            <person name="McCartney M.A."/>
            <person name="Auch B."/>
            <person name="Kono T."/>
            <person name="Mallez S."/>
            <person name="Becker A."/>
            <person name="Gohl D.M."/>
            <person name="Silverstein K.A.T."/>
            <person name="Koren S."/>
            <person name="Bechman K.B."/>
            <person name="Herman A."/>
            <person name="Abrahante J.E."/>
            <person name="Garbe J."/>
        </authorList>
    </citation>
    <scope>NUCLEOTIDE SEQUENCE</scope>
    <source>
        <strain evidence="3">Duluth1</strain>
        <tissue evidence="3">Whole animal</tissue>
    </source>
</reference>
<evidence type="ECO:0000313" key="4">
    <source>
        <dbReference type="Proteomes" id="UP000828390"/>
    </source>
</evidence>
<gene>
    <name evidence="3" type="ORF">DPMN_172877</name>
</gene>
<keyword evidence="1" id="KW-0812">Transmembrane</keyword>
<organism evidence="3 4">
    <name type="scientific">Dreissena polymorpha</name>
    <name type="common">Zebra mussel</name>
    <name type="synonym">Mytilus polymorpha</name>
    <dbReference type="NCBI Taxonomy" id="45954"/>
    <lineage>
        <taxon>Eukaryota</taxon>
        <taxon>Metazoa</taxon>
        <taxon>Spiralia</taxon>
        <taxon>Lophotrochozoa</taxon>
        <taxon>Mollusca</taxon>
        <taxon>Bivalvia</taxon>
        <taxon>Autobranchia</taxon>
        <taxon>Heteroconchia</taxon>
        <taxon>Euheterodonta</taxon>
        <taxon>Imparidentia</taxon>
        <taxon>Neoheterodontei</taxon>
        <taxon>Myida</taxon>
        <taxon>Dreissenoidea</taxon>
        <taxon>Dreissenidae</taxon>
        <taxon>Dreissena</taxon>
    </lineage>
</organism>
<name>A0A9D4E2D5_DREPO</name>
<keyword evidence="1" id="KW-1133">Transmembrane helix</keyword>
<keyword evidence="2" id="KW-0732">Signal</keyword>
<proteinExistence type="predicted"/>
<dbReference type="Proteomes" id="UP000828390">
    <property type="component" value="Unassembled WGS sequence"/>
</dbReference>
<keyword evidence="4" id="KW-1185">Reference proteome</keyword>
<dbReference type="PROSITE" id="PS51257">
    <property type="entry name" value="PROKAR_LIPOPROTEIN"/>
    <property type="match status" value="1"/>
</dbReference>
<evidence type="ECO:0000256" key="2">
    <source>
        <dbReference type="SAM" id="SignalP"/>
    </source>
</evidence>
<evidence type="ECO:0000256" key="1">
    <source>
        <dbReference type="SAM" id="Phobius"/>
    </source>
</evidence>
<evidence type="ECO:0000313" key="3">
    <source>
        <dbReference type="EMBL" id="KAH3771553.1"/>
    </source>
</evidence>
<feature type="signal peptide" evidence="2">
    <location>
        <begin position="1"/>
        <end position="22"/>
    </location>
</feature>
<comment type="caution">
    <text evidence="3">The sequence shown here is derived from an EMBL/GenBank/DDBJ whole genome shotgun (WGS) entry which is preliminary data.</text>
</comment>
<feature type="transmembrane region" description="Helical" evidence="1">
    <location>
        <begin position="428"/>
        <end position="450"/>
    </location>
</feature>
<keyword evidence="1" id="KW-0472">Membrane</keyword>
<dbReference type="AlphaFoldDB" id="A0A9D4E2D5"/>
<sequence>MKSSVTIGALLALGCLVSRSGAQCEGPATADGSSYCVGRGFFGRLLGQYQWQTCVRSSYLSAASNGTRICAAGQGLCAYKCQDELMDVHKEFDVEKADVTEACRCDPSAVMVNATTLPAKCFTPTGIDCTWHDECVQSKFKCDWANMKWSKLASSMCQLFQTHKNDFDVIGQRWISGVGKCLHDMQVPFLRPYVRPSCEALTTAGPKIQELCYRTPGGGAPNLCDVGFVNWIKVVGTVRETVQDEQNAMPADPTKELRGLDERIIQEGTALIKECGWDISHFKILKMRLKALDLISKISSISKMIADQLRRQLEVKFGIGLNKLLIFPLDFAEHRVGKRNADAYNTNVFFLITSKQLYDLRDADSSSSLRMAPIFEYLEKSVSEGTLKDVISLKDAGITKIEVFESFESGRPVQHGELPDTKLMADQIALLVILILIILSSMFGAFCYCMRRRNGLYKEKYIQMK</sequence>
<dbReference type="EMBL" id="JAIWYP010000009">
    <property type="protein sequence ID" value="KAH3771553.1"/>
    <property type="molecule type" value="Genomic_DNA"/>
</dbReference>
<reference evidence="3" key="1">
    <citation type="journal article" date="2019" name="bioRxiv">
        <title>The Genome of the Zebra Mussel, Dreissena polymorpha: A Resource for Invasive Species Research.</title>
        <authorList>
            <person name="McCartney M.A."/>
            <person name="Auch B."/>
            <person name="Kono T."/>
            <person name="Mallez S."/>
            <person name="Zhang Y."/>
            <person name="Obille A."/>
            <person name="Becker A."/>
            <person name="Abrahante J.E."/>
            <person name="Garbe J."/>
            <person name="Badalamenti J.P."/>
            <person name="Herman A."/>
            <person name="Mangelson H."/>
            <person name="Liachko I."/>
            <person name="Sullivan S."/>
            <person name="Sone E.D."/>
            <person name="Koren S."/>
            <person name="Silverstein K.A.T."/>
            <person name="Beckman K.B."/>
            <person name="Gohl D.M."/>
        </authorList>
    </citation>
    <scope>NUCLEOTIDE SEQUENCE</scope>
    <source>
        <strain evidence="3">Duluth1</strain>
        <tissue evidence="3">Whole animal</tissue>
    </source>
</reference>
<dbReference type="OrthoDB" id="6209748at2759"/>